<keyword evidence="9 22" id="KW-0418">Kinase</keyword>
<comment type="caution">
    <text evidence="22">The sequence shown here is derived from an EMBL/GenBank/DDBJ whole genome shotgun (WGS) entry which is preliminary data.</text>
</comment>
<dbReference type="FunFam" id="3.30.200.20:FF:000315">
    <property type="entry name" value="Calcium-dependent protein kinase 3"/>
    <property type="match status" value="1"/>
</dbReference>
<feature type="binding site" evidence="16">
    <location>
        <begin position="589"/>
        <end position="590"/>
    </location>
    <ligand>
        <name>ATP</name>
        <dbReference type="ChEBI" id="CHEBI:30616"/>
    </ligand>
</feature>
<comment type="cofactor">
    <cofactor evidence="1">
        <name>Mg(2+)</name>
        <dbReference type="ChEBI" id="CHEBI:18420"/>
    </cofactor>
</comment>
<comment type="similarity">
    <text evidence="12">Belongs to the protein kinase superfamily. Ser/Thr protein kinase family. CDPK subfamily.</text>
</comment>
<evidence type="ECO:0000256" key="19">
    <source>
        <dbReference type="SAM" id="MobiDB-lite"/>
    </source>
</evidence>
<evidence type="ECO:0000256" key="12">
    <source>
        <dbReference type="ARBA" id="ARBA00024334"/>
    </source>
</evidence>
<feature type="domain" description="EF-hand" evidence="21">
    <location>
        <begin position="1865"/>
        <end position="1900"/>
    </location>
</feature>
<gene>
    <name evidence="22" type="ORF">TGP89_240390</name>
</gene>
<dbReference type="InterPro" id="IPR017441">
    <property type="entry name" value="Protein_kinase_ATP_BS"/>
</dbReference>
<keyword evidence="6" id="KW-0479">Metal-binding</keyword>
<dbReference type="PROSITE" id="PS00107">
    <property type="entry name" value="PROTEIN_KINASE_ATP"/>
    <property type="match status" value="1"/>
</dbReference>
<feature type="compositionally biased region" description="Acidic residues" evidence="19">
    <location>
        <begin position="1278"/>
        <end position="1296"/>
    </location>
</feature>
<protein>
    <recommendedName>
        <fullName evidence="3">non-specific serine/threonine protein kinase</fullName>
        <ecNumber evidence="3">2.7.11.1</ecNumber>
    </recommendedName>
</protein>
<evidence type="ECO:0000256" key="16">
    <source>
        <dbReference type="PIRSR" id="PIRSR630616-2"/>
    </source>
</evidence>
<evidence type="ECO:0000256" key="9">
    <source>
        <dbReference type="ARBA" id="ARBA00022777"/>
    </source>
</evidence>
<evidence type="ECO:0000256" key="11">
    <source>
        <dbReference type="ARBA" id="ARBA00022840"/>
    </source>
</evidence>
<dbReference type="Proteomes" id="UP000028828">
    <property type="component" value="Unassembled WGS sequence"/>
</dbReference>
<feature type="compositionally biased region" description="Low complexity" evidence="19">
    <location>
        <begin position="25"/>
        <end position="34"/>
    </location>
</feature>
<accession>A0A086K330</accession>
<evidence type="ECO:0000256" key="14">
    <source>
        <dbReference type="ARBA" id="ARBA00048679"/>
    </source>
</evidence>
<feature type="compositionally biased region" description="Basic and acidic residues" evidence="19">
    <location>
        <begin position="799"/>
        <end position="823"/>
    </location>
</feature>
<name>A0A086K330_TOXGO</name>
<dbReference type="Pfam" id="PF13499">
    <property type="entry name" value="EF-hand_7"/>
    <property type="match status" value="1"/>
</dbReference>
<feature type="compositionally biased region" description="Low complexity" evidence="19">
    <location>
        <begin position="1692"/>
        <end position="1717"/>
    </location>
</feature>
<feature type="compositionally biased region" description="Basic and acidic residues" evidence="19">
    <location>
        <begin position="1245"/>
        <end position="1277"/>
    </location>
</feature>
<feature type="domain" description="EF-hand" evidence="21">
    <location>
        <begin position="2099"/>
        <end position="2134"/>
    </location>
</feature>
<dbReference type="Gene3D" id="1.10.510.10">
    <property type="entry name" value="Transferase(Phosphotransferase) domain 1"/>
    <property type="match status" value="1"/>
</dbReference>
<feature type="domain" description="EF-hand" evidence="21">
    <location>
        <begin position="2135"/>
        <end position="2170"/>
    </location>
</feature>
<dbReference type="CDD" id="cd05117">
    <property type="entry name" value="STKc_CAMK"/>
    <property type="match status" value="1"/>
</dbReference>
<keyword evidence="7" id="KW-0677">Repeat</keyword>
<feature type="binding site" evidence="16 18">
    <location>
        <position position="494"/>
    </location>
    <ligand>
        <name>ATP</name>
        <dbReference type="ChEBI" id="CHEBI:30616"/>
    </ligand>
</feature>
<dbReference type="EMBL" id="AEYI02001323">
    <property type="protein sequence ID" value="KFG38798.1"/>
    <property type="molecule type" value="Genomic_DNA"/>
</dbReference>
<keyword evidence="8 16" id="KW-0547">Nucleotide-binding</keyword>
<dbReference type="Pfam" id="PF00069">
    <property type="entry name" value="Pkinase"/>
    <property type="match status" value="1"/>
</dbReference>
<dbReference type="InterPro" id="IPR000719">
    <property type="entry name" value="Prot_kinase_dom"/>
</dbReference>
<dbReference type="OrthoDB" id="40902at2759"/>
<evidence type="ECO:0000256" key="1">
    <source>
        <dbReference type="ARBA" id="ARBA00001946"/>
    </source>
</evidence>
<dbReference type="InterPro" id="IPR008271">
    <property type="entry name" value="Ser/Thr_kinase_AS"/>
</dbReference>
<dbReference type="InterPro" id="IPR011992">
    <property type="entry name" value="EF-hand-dom_pair"/>
</dbReference>
<dbReference type="InterPro" id="IPR011009">
    <property type="entry name" value="Kinase-like_dom_sf"/>
</dbReference>
<feature type="domain" description="EF-hand" evidence="21">
    <location>
        <begin position="2196"/>
        <end position="2228"/>
    </location>
</feature>
<evidence type="ECO:0000256" key="8">
    <source>
        <dbReference type="ARBA" id="ARBA00022741"/>
    </source>
</evidence>
<feature type="compositionally biased region" description="Basic and acidic residues" evidence="19">
    <location>
        <begin position="312"/>
        <end position="373"/>
    </location>
</feature>
<dbReference type="GO" id="GO:0005509">
    <property type="term" value="F:calcium ion binding"/>
    <property type="evidence" value="ECO:0007669"/>
    <property type="project" value="InterPro"/>
</dbReference>
<feature type="region of interest" description="Disordered" evidence="19">
    <location>
        <begin position="1237"/>
        <end position="1325"/>
    </location>
</feature>
<dbReference type="Pfam" id="PF13202">
    <property type="entry name" value="EF-hand_5"/>
    <property type="match status" value="1"/>
</dbReference>
<evidence type="ECO:0000256" key="5">
    <source>
        <dbReference type="ARBA" id="ARBA00022679"/>
    </source>
</evidence>
<dbReference type="PANTHER" id="PTHR24350">
    <property type="entry name" value="SERINE/THREONINE-PROTEIN KINASE IAL-RELATED"/>
    <property type="match status" value="1"/>
</dbReference>
<evidence type="ECO:0000256" key="6">
    <source>
        <dbReference type="ARBA" id="ARBA00022723"/>
    </source>
</evidence>
<dbReference type="CDD" id="cd00051">
    <property type="entry name" value="EFh"/>
    <property type="match status" value="2"/>
</dbReference>
<organism evidence="22 23">
    <name type="scientific">Toxoplasma gondii p89</name>
    <dbReference type="NCBI Taxonomy" id="943119"/>
    <lineage>
        <taxon>Eukaryota</taxon>
        <taxon>Sar</taxon>
        <taxon>Alveolata</taxon>
        <taxon>Apicomplexa</taxon>
        <taxon>Conoidasida</taxon>
        <taxon>Coccidia</taxon>
        <taxon>Eucoccidiorida</taxon>
        <taxon>Eimeriorina</taxon>
        <taxon>Sarcocystidae</taxon>
        <taxon>Toxoplasma</taxon>
    </lineage>
</organism>
<feature type="region of interest" description="Disordered" evidence="19">
    <location>
        <begin position="1616"/>
        <end position="1648"/>
    </location>
</feature>
<feature type="domain" description="Protein kinase" evidence="20">
    <location>
        <begin position="465"/>
        <end position="721"/>
    </location>
</feature>
<evidence type="ECO:0000256" key="2">
    <source>
        <dbReference type="ARBA" id="ARBA00011245"/>
    </source>
</evidence>
<keyword evidence="5 22" id="KW-0808">Transferase</keyword>
<evidence type="ECO:0000259" key="21">
    <source>
        <dbReference type="PROSITE" id="PS50222"/>
    </source>
</evidence>
<feature type="region of interest" description="Disordered" evidence="19">
    <location>
        <begin position="1"/>
        <end position="43"/>
    </location>
</feature>
<feature type="region of interest" description="Disordered" evidence="19">
    <location>
        <begin position="949"/>
        <end position="973"/>
    </location>
</feature>
<evidence type="ECO:0000256" key="13">
    <source>
        <dbReference type="ARBA" id="ARBA00047899"/>
    </source>
</evidence>
<feature type="cross-link" description="Glycyl lysine isopeptide (Lys-Gly) (interchain with G-Cter in SUMO2)" evidence="17">
    <location>
        <position position="587"/>
    </location>
</feature>
<evidence type="ECO:0000256" key="7">
    <source>
        <dbReference type="ARBA" id="ARBA00022737"/>
    </source>
</evidence>
<dbReference type="Gene3D" id="1.10.238.10">
    <property type="entry name" value="EF-hand"/>
    <property type="match status" value="1"/>
</dbReference>
<feature type="binding site" evidence="16">
    <location>
        <position position="605"/>
    </location>
    <ligand>
        <name>ATP</name>
        <dbReference type="ChEBI" id="CHEBI:30616"/>
    </ligand>
</feature>
<dbReference type="FunFam" id="1.10.510.10:FF:000571">
    <property type="entry name" value="Maternal embryonic leucine zipper kinase"/>
    <property type="match status" value="1"/>
</dbReference>
<comment type="catalytic activity">
    <reaction evidence="14">
        <text>L-seryl-[protein] + ATP = O-phospho-L-seryl-[protein] + ADP + H(+)</text>
        <dbReference type="Rhea" id="RHEA:17989"/>
        <dbReference type="Rhea" id="RHEA-COMP:9863"/>
        <dbReference type="Rhea" id="RHEA-COMP:11604"/>
        <dbReference type="ChEBI" id="CHEBI:15378"/>
        <dbReference type="ChEBI" id="CHEBI:29999"/>
        <dbReference type="ChEBI" id="CHEBI:30616"/>
        <dbReference type="ChEBI" id="CHEBI:83421"/>
        <dbReference type="ChEBI" id="CHEBI:456216"/>
        <dbReference type="EC" id="2.7.11.1"/>
    </reaction>
</comment>
<comment type="catalytic activity">
    <reaction evidence="13">
        <text>L-threonyl-[protein] + ATP = O-phospho-L-threonyl-[protein] + ADP + H(+)</text>
        <dbReference type="Rhea" id="RHEA:46608"/>
        <dbReference type="Rhea" id="RHEA-COMP:11060"/>
        <dbReference type="Rhea" id="RHEA-COMP:11605"/>
        <dbReference type="ChEBI" id="CHEBI:15378"/>
        <dbReference type="ChEBI" id="CHEBI:30013"/>
        <dbReference type="ChEBI" id="CHEBI:30616"/>
        <dbReference type="ChEBI" id="CHEBI:61977"/>
        <dbReference type="ChEBI" id="CHEBI:456216"/>
        <dbReference type="EC" id="2.7.11.1"/>
    </reaction>
</comment>
<dbReference type="SUPFAM" id="SSF56112">
    <property type="entry name" value="Protein kinase-like (PK-like)"/>
    <property type="match status" value="1"/>
</dbReference>
<feature type="compositionally biased region" description="Gly residues" evidence="19">
    <location>
        <begin position="2017"/>
        <end position="2027"/>
    </location>
</feature>
<evidence type="ECO:0000256" key="15">
    <source>
        <dbReference type="PIRSR" id="PIRSR630616-1"/>
    </source>
</evidence>
<feature type="active site" description="Proton acceptor" evidence="15">
    <location>
        <position position="585"/>
    </location>
</feature>
<feature type="region of interest" description="Disordered" evidence="19">
    <location>
        <begin position="799"/>
        <end position="833"/>
    </location>
</feature>
<evidence type="ECO:0000313" key="22">
    <source>
        <dbReference type="EMBL" id="KFG38798.1"/>
    </source>
</evidence>
<keyword evidence="4" id="KW-0723">Serine/threonine-protein kinase</keyword>
<feature type="region of interest" description="Disordered" evidence="19">
    <location>
        <begin position="1968"/>
        <end position="2052"/>
    </location>
</feature>
<feature type="region of interest" description="Disordered" evidence="19">
    <location>
        <begin position="1368"/>
        <end position="1398"/>
    </location>
</feature>
<dbReference type="PROSITE" id="PS00018">
    <property type="entry name" value="EF_HAND_1"/>
    <property type="match status" value="2"/>
</dbReference>
<evidence type="ECO:0000256" key="4">
    <source>
        <dbReference type="ARBA" id="ARBA00022527"/>
    </source>
</evidence>
<dbReference type="InterPro" id="IPR018247">
    <property type="entry name" value="EF_Hand_1_Ca_BS"/>
</dbReference>
<feature type="compositionally biased region" description="Basic and acidic residues" evidence="19">
    <location>
        <begin position="1"/>
        <end position="11"/>
    </location>
</feature>
<dbReference type="EC" id="2.7.11.1" evidence="3"/>
<evidence type="ECO:0000313" key="23">
    <source>
        <dbReference type="Proteomes" id="UP000028828"/>
    </source>
</evidence>
<dbReference type="SMART" id="SM00220">
    <property type="entry name" value="S_TKc"/>
    <property type="match status" value="1"/>
</dbReference>
<dbReference type="InterPro" id="IPR030616">
    <property type="entry name" value="Aur-like"/>
</dbReference>
<evidence type="ECO:0000256" key="18">
    <source>
        <dbReference type="PROSITE-ProRule" id="PRU10141"/>
    </source>
</evidence>
<dbReference type="InterPro" id="IPR002048">
    <property type="entry name" value="EF_hand_dom"/>
</dbReference>
<dbReference type="SMART" id="SM00054">
    <property type="entry name" value="EFh"/>
    <property type="match status" value="4"/>
</dbReference>
<keyword evidence="10" id="KW-0106">Calcium</keyword>
<evidence type="ECO:0000256" key="3">
    <source>
        <dbReference type="ARBA" id="ARBA00012513"/>
    </source>
</evidence>
<dbReference type="PROSITE" id="PS00108">
    <property type="entry name" value="PROTEIN_KINASE_ST"/>
    <property type="match status" value="1"/>
</dbReference>
<feature type="region of interest" description="Disordered" evidence="19">
    <location>
        <begin position="267"/>
        <end position="393"/>
    </location>
</feature>
<dbReference type="PROSITE" id="PS50011">
    <property type="entry name" value="PROTEIN_KINASE_DOM"/>
    <property type="match status" value="1"/>
</dbReference>
<feature type="compositionally biased region" description="Polar residues" evidence="19">
    <location>
        <begin position="1297"/>
        <end position="1312"/>
    </location>
</feature>
<dbReference type="SUPFAM" id="SSF47473">
    <property type="entry name" value="EF-hand"/>
    <property type="match status" value="1"/>
</dbReference>
<keyword evidence="11 16" id="KW-0067">ATP-binding</keyword>
<dbReference type="GO" id="GO:0005524">
    <property type="term" value="F:ATP binding"/>
    <property type="evidence" value="ECO:0007669"/>
    <property type="project" value="UniProtKB-UniRule"/>
</dbReference>
<sequence length="2228" mass="241339">MLDREREKSSSRSELAVNSYRQGLASSASSPQADSSEKNPPSVLRSCLLASQNETAEATKLAQDEAEAAVAAAARTVSLITDMSVEHQRICGLPSLSLVSPASLSVSSPAFSSHTAPPPLLASRCGGGWTCQGWEQQKSEEQTHPKLAAQFSQRSLREELVKEVRQTLEEERRRVTTELEKQRQHLLHHEGELSLLHCQLNSALREGTLPPLRRHSANAKAIRATTRVGSLSPSAPGFPPARRKVLPLSSLSPLLPSVDVRTQAWLGQGETQQRTESPGGDSVSQEAEERETKREENDEDSSLRTQDAGAPAHREGELTEIAGEPKTKWRSEGEFEKQGEEPNQRKEQNTPDVVEIERKQENSSKPEQHELQEGKPPVACGKSPSQQPAREDTAKGDVLILDKAMQESKGDLPQVKAPDVECGTEKKGQEKRIYTAKDSIRMSTRTDFKQASEVLRHGDSLLRNYVVKQKVGSGTWGDVFIAVERASGLQRAVKRVSKRSVRAMEHAEDEVLLLQRLDHPNIIKVYECFEDYTYVYIVMELCRGGDLYDAILRRMPFDEVATAVLMHQIFSAVHYCHCKYVAHRDIKPENFLLTHPDSFRLKLIDFGLARSFLYDPEELPPRTKLGTMHFAAPELLLGYDGRYADSWSCGVLMYLLLSGELPFDGRTDADVLHRVLYAPPAFTGEMWNSISSAAKDLICRLLTVPPSSRLLPGEALRHPFFHVFLPHTIPLPLYASPGPEPRRHSLSASQSFSSFFLPFQGVGQLFALTRAGAWDMATEAGFTDRRCLFSLVSREKREREKEDRSLEADRALSSSREDHDSLPPRESSNGLSYFSSASPRVSLLSSAPRRCRSDAELFSCAYCGLDTPGETGRGRERNLGLGRDDQGAKATDVYPQDSCRTLFLLSSSEAKPMDAKSRLCLADPTRDGLAQQGSAQALDLPLPVDLPSLGASITSYPQGPREERGNEDEAGGLGTSSFALSASRIWEKILGERKTFGRCRAALAPHSPGFIQEDDRSPASNFGTNELWKKVPASVVSLNAHRQALPPCASAPHLLGARFLREDGTVAFLPLPSLDVLKKKTAAEKKAKRGTKKNQSLDPTQAAALLERIGVPFSGSRSCLEDSALEAGNDSSLASSPVSDPSLSTHKALLGSPQMVGLSLVNKQRPSAGSGGRQVLLANEHDVSEANLAQHEWQTLLEEIAEEIGDGGDSLALTTAYICWCRAPAQQQRALLQGAERTGGPMAPKAKDDETAEEPPKRRTDGDAPDDTRGDCDRLMMEEGEDEEETEEEPSEDATVSEDNATSDAGESPSSSRDLEESDEKDAECGARTALSPAFAFPAVSVPPVFHPQASWFGPGFAASCSTISSLGSTRDDCEAGKGGAASETAGKNKGSDTHEAEPLRLVGSNENNTSSLSDAATLAALAAVTATQFLQPTMPFYPLGEMRDPPEYPACGTSQSPSPRGVKPPLVYSPRTCPVGSAAVGRGEALGRNVQRPDRPSGRQAGQGGKGRPDEGRSLRANDTEVTFGRNGRETPLMELRAIGAQAAAATVAAFGGLYLDQSSWQPVDRELVTSVCGEKATRSKLRTASGRGHEALPEHPLSSLLSVRAGSAVSPSAQSAGCGVGALSGDGIPGRGESSERNGEERRRRQQEQELNFLLCSPMPHFHLPSRCENCNKTLADTGDGRQPKDAFQPDASSSSLASSTGPASSHSSSFPSLSPSSIPCSVCTPFAARICFLSPQDVKLFPFCPLAPILVARWLNYAGKTVLQKKCASTVVEISRGEFANVSLLSASSRPVTLAALRSGTRGAPPLAGGRGRLDQNCLRLATGTSRETAEKASAGGGASCLAPVPALCSAEAIERSDCAVEQLQRLEGLFVLLDRDGDGQLTLAETVDGVRRLAELLRFKLKVDLERKKEAKDLARQRERRLEKVAKTISAAKAMVHRQKEFLDVCQRPTPIAIHTLHNKGRVSILSENRGNNEQGDRRRRAQAAGDEARREAGGETRAPLVSPGRGQAGRDSPGGNGAGACGDGRDKCLLGRKTSQPGEGEEIGKRMERTGARAEAISKETQALVCGIDNADRLRAQRRRERRNILATLWQTEDAGVLLEACLRACDTNGDGVLDLSEFLTACVDERIFARQDLLKAAFRKLDLDGDGVISVDEMGAALGWIETCVDDSCRSELVREQHRETKEAQTRRRETKAQIAELLNSGDFDNDGKFSFKDFVACLGAP</sequence>
<feature type="region of interest" description="Disordered" evidence="19">
    <location>
        <begin position="1478"/>
        <end position="1528"/>
    </location>
</feature>
<evidence type="ECO:0000259" key="20">
    <source>
        <dbReference type="PROSITE" id="PS50011"/>
    </source>
</evidence>
<feature type="compositionally biased region" description="Basic and acidic residues" evidence="19">
    <location>
        <begin position="1635"/>
        <end position="1648"/>
    </location>
</feature>
<proteinExistence type="inferred from homology"/>
<dbReference type="PROSITE" id="PS50222">
    <property type="entry name" value="EF_HAND_2"/>
    <property type="match status" value="4"/>
</dbReference>
<dbReference type="GO" id="GO:0106310">
    <property type="term" value="F:protein serine kinase activity"/>
    <property type="evidence" value="ECO:0007669"/>
    <property type="project" value="RHEA"/>
</dbReference>
<dbReference type="GO" id="GO:0004674">
    <property type="term" value="F:protein serine/threonine kinase activity"/>
    <property type="evidence" value="ECO:0007669"/>
    <property type="project" value="UniProtKB-KW"/>
</dbReference>
<evidence type="ECO:0000256" key="17">
    <source>
        <dbReference type="PIRSR" id="PIRSR630616-3"/>
    </source>
</evidence>
<feature type="compositionally biased region" description="Basic and acidic residues" evidence="19">
    <location>
        <begin position="1508"/>
        <end position="1520"/>
    </location>
</feature>
<comment type="subunit">
    <text evidence="2">Monomer.</text>
</comment>
<evidence type="ECO:0000256" key="10">
    <source>
        <dbReference type="ARBA" id="ARBA00022837"/>
    </source>
</evidence>
<feature type="region of interest" description="Disordered" evidence="19">
    <location>
        <begin position="1681"/>
        <end position="1717"/>
    </location>
</feature>
<feature type="compositionally biased region" description="Gly residues" evidence="19">
    <location>
        <begin position="1620"/>
        <end position="1632"/>
    </location>
</feature>
<reference evidence="22 23" key="1">
    <citation type="submission" date="2014-03" db="EMBL/GenBank/DDBJ databases">
        <authorList>
            <person name="Sibley D."/>
            <person name="Venepally P."/>
            <person name="Karamycheva S."/>
            <person name="Hadjithomas M."/>
            <person name="Khan A."/>
            <person name="Brunk B."/>
            <person name="Roos D."/>
            <person name="Caler E."/>
            <person name="Lorenzi H."/>
        </authorList>
    </citation>
    <scope>NUCLEOTIDE SEQUENCE [LARGE SCALE GENOMIC DNA]</scope>
    <source>
        <strain evidence="23">p89</strain>
    </source>
</reference>
<dbReference type="VEuPathDB" id="ToxoDB:TGP89_240390"/>